<keyword evidence="1 3" id="KW-0963">Cytoplasm</keyword>
<dbReference type="AlphaFoldDB" id="A0A7Y0LWL2"/>
<evidence type="ECO:0000313" key="5">
    <source>
        <dbReference type="EMBL" id="NMR19556.1"/>
    </source>
</evidence>
<dbReference type="Pfam" id="PF02576">
    <property type="entry name" value="RimP_N"/>
    <property type="match status" value="1"/>
</dbReference>
<sequence length="176" mass="18447">MATPATTARVRAVVEPVVLGSGLVLEDLEVTSAGRRSVVRVTIDLDEDAVGSLDLDTLAEVSRRVGAALDAADPVHGEYTLEVSTPGTSRPLTEARHFTRARTRLVRLRLRTGAEVVGRLRDVAAGALELGPVEPATLRDVAGDPTFIPLADVASGQVEVELSRTGSADDLDDGEG</sequence>
<dbReference type="HAMAP" id="MF_01077">
    <property type="entry name" value="RimP"/>
    <property type="match status" value="1"/>
</dbReference>
<name>A0A7Y0LWL2_CELFI</name>
<comment type="subcellular location">
    <subcellularLocation>
        <location evidence="3">Cytoplasm</location>
    </subcellularLocation>
</comment>
<accession>A0A7Y0LWL2</accession>
<dbReference type="GO" id="GO:0006412">
    <property type="term" value="P:translation"/>
    <property type="evidence" value="ECO:0007669"/>
    <property type="project" value="TreeGrafter"/>
</dbReference>
<keyword evidence="2 3" id="KW-0690">Ribosome biogenesis</keyword>
<dbReference type="PANTHER" id="PTHR33867:SF1">
    <property type="entry name" value="RIBOSOME MATURATION FACTOR RIMP"/>
    <property type="match status" value="1"/>
</dbReference>
<dbReference type="InterPro" id="IPR028989">
    <property type="entry name" value="RimP_N"/>
</dbReference>
<dbReference type="Gene3D" id="3.30.300.70">
    <property type="entry name" value="RimP-like superfamily, N-terminal"/>
    <property type="match status" value="1"/>
</dbReference>
<protein>
    <recommendedName>
        <fullName evidence="3">Ribosome maturation factor RimP</fullName>
    </recommendedName>
</protein>
<comment type="function">
    <text evidence="3">Required for maturation of 30S ribosomal subunits.</text>
</comment>
<evidence type="ECO:0000259" key="4">
    <source>
        <dbReference type="Pfam" id="PF02576"/>
    </source>
</evidence>
<evidence type="ECO:0000313" key="6">
    <source>
        <dbReference type="Proteomes" id="UP000562124"/>
    </source>
</evidence>
<dbReference type="GO" id="GO:0005829">
    <property type="term" value="C:cytosol"/>
    <property type="evidence" value="ECO:0007669"/>
    <property type="project" value="TreeGrafter"/>
</dbReference>
<dbReference type="Proteomes" id="UP000562124">
    <property type="component" value="Unassembled WGS sequence"/>
</dbReference>
<reference evidence="5 6" key="1">
    <citation type="submission" date="2020-04" db="EMBL/GenBank/DDBJ databases">
        <title>Sequencing and Assembly of C. fimi.</title>
        <authorList>
            <person name="Ramsey A.R."/>
        </authorList>
    </citation>
    <scope>NUCLEOTIDE SEQUENCE [LARGE SCALE GENOMIC DNA]</scope>
    <source>
        <strain evidence="5 6">SB</strain>
    </source>
</reference>
<proteinExistence type="inferred from homology"/>
<dbReference type="GO" id="GO:0000028">
    <property type="term" value="P:ribosomal small subunit assembly"/>
    <property type="evidence" value="ECO:0007669"/>
    <property type="project" value="TreeGrafter"/>
</dbReference>
<comment type="caution">
    <text evidence="5">The sequence shown here is derived from an EMBL/GenBank/DDBJ whole genome shotgun (WGS) entry which is preliminary data.</text>
</comment>
<organism evidence="5 6">
    <name type="scientific">Cellulomonas fimi</name>
    <dbReference type="NCBI Taxonomy" id="1708"/>
    <lineage>
        <taxon>Bacteria</taxon>
        <taxon>Bacillati</taxon>
        <taxon>Actinomycetota</taxon>
        <taxon>Actinomycetes</taxon>
        <taxon>Micrococcales</taxon>
        <taxon>Cellulomonadaceae</taxon>
        <taxon>Cellulomonas</taxon>
    </lineage>
</organism>
<dbReference type="SUPFAM" id="SSF75420">
    <property type="entry name" value="YhbC-like, N-terminal domain"/>
    <property type="match status" value="1"/>
</dbReference>
<gene>
    <name evidence="3" type="primary">rimP</name>
    <name evidence="5" type="ORF">HIR71_04845</name>
</gene>
<dbReference type="PANTHER" id="PTHR33867">
    <property type="entry name" value="RIBOSOME MATURATION FACTOR RIMP"/>
    <property type="match status" value="1"/>
</dbReference>
<evidence type="ECO:0000256" key="1">
    <source>
        <dbReference type="ARBA" id="ARBA00022490"/>
    </source>
</evidence>
<dbReference type="InterPro" id="IPR003728">
    <property type="entry name" value="Ribosome_maturation_RimP"/>
</dbReference>
<comment type="similarity">
    <text evidence="3">Belongs to the RimP family.</text>
</comment>
<feature type="domain" description="Ribosome maturation factor RimP N-terminal" evidence="4">
    <location>
        <begin position="14"/>
        <end position="88"/>
    </location>
</feature>
<dbReference type="EMBL" id="JABCJJ010000005">
    <property type="protein sequence ID" value="NMR19556.1"/>
    <property type="molecule type" value="Genomic_DNA"/>
</dbReference>
<evidence type="ECO:0000256" key="3">
    <source>
        <dbReference type="HAMAP-Rule" id="MF_01077"/>
    </source>
</evidence>
<evidence type="ECO:0000256" key="2">
    <source>
        <dbReference type="ARBA" id="ARBA00022517"/>
    </source>
</evidence>
<keyword evidence="6" id="KW-1185">Reference proteome</keyword>
<dbReference type="InterPro" id="IPR035956">
    <property type="entry name" value="RimP_N_sf"/>
</dbReference>
<dbReference type="RefSeq" id="WP_169323931.1">
    <property type="nucleotide sequence ID" value="NZ_JABCJJ010000005.1"/>
</dbReference>